<dbReference type="GO" id="GO:0000175">
    <property type="term" value="F:3'-5'-RNA exonuclease activity"/>
    <property type="evidence" value="ECO:0007669"/>
    <property type="project" value="InterPro"/>
</dbReference>
<dbReference type="Proteomes" id="UP000662931">
    <property type="component" value="Chromosome 2"/>
</dbReference>
<dbReference type="SUPFAM" id="SSF53098">
    <property type="entry name" value="Ribonuclease H-like"/>
    <property type="match status" value="1"/>
</dbReference>
<keyword evidence="9" id="KW-1185">Reference proteome</keyword>
<dbReference type="GO" id="GO:0071044">
    <property type="term" value="P:histone mRNA catabolic process"/>
    <property type="evidence" value="ECO:0007669"/>
    <property type="project" value="TreeGrafter"/>
</dbReference>
<dbReference type="Pfam" id="PF01612">
    <property type="entry name" value="DNA_pol_A_exo1"/>
    <property type="match status" value="1"/>
</dbReference>
<dbReference type="GO" id="GO:0003727">
    <property type="term" value="F:single-stranded RNA binding"/>
    <property type="evidence" value="ECO:0007669"/>
    <property type="project" value="TreeGrafter"/>
</dbReference>
<comment type="subcellular location">
    <subcellularLocation>
        <location evidence="1">Nucleus</location>
    </subcellularLocation>
</comment>
<evidence type="ECO:0000259" key="7">
    <source>
        <dbReference type="PROSITE" id="PS50967"/>
    </source>
</evidence>
<organism evidence="8 9">
    <name type="scientific">Eeniella nana</name>
    <name type="common">Yeast</name>
    <name type="synonym">Brettanomyces nanus</name>
    <dbReference type="NCBI Taxonomy" id="13502"/>
    <lineage>
        <taxon>Eukaryota</taxon>
        <taxon>Fungi</taxon>
        <taxon>Dikarya</taxon>
        <taxon>Ascomycota</taxon>
        <taxon>Saccharomycotina</taxon>
        <taxon>Pichiomycetes</taxon>
        <taxon>Pichiales</taxon>
        <taxon>Pichiaceae</taxon>
        <taxon>Brettanomyces</taxon>
    </lineage>
</organism>
<sequence>MSSNPLEKVAPKLVGLIRLSSALNAKDIDFYKSIDKGIKQHSEETNEEMITLLNKVVQSAVSASTDLNPKDLLITNGNDLENMKVVGNVLDSLFENVEIGLDDYFKARRSGKVTTGSSSNQDGYTYLDETDRNSAHSLPEKMHYSSVPKPQLKFLDKVNNFEIHPFKPLITAKPKSVVPFEESMKLITAAEDDPEHYNNPYAYEIMNMEYPEWIFSPIETPYMSVPWKGSSAPTWVDDPSQLDDLLTELVKCKVIGVDLEHHDYRTYHGLTSLMQISTDTKKDYLIDPLSPALKPCLNRLNVVFADPKIIKVFHGAFMDMIWLQRDLGLYVVSLFDTYWAAKELALGKYSLAFLLEKYVRFRTSKKWQLADWRIRPLSPEMMNYAKADTHFLIELFCKIQADLVNKPGALRRVLYESRKVSNRRFEYSTYKPSNATNKGVVSTNGSVPLRPEYQDQLFSFNSNRDAPWINLMQNNGLLMSKGPIVEALYKWRDNEARTEDESQRFVMSDFVLASLANAFNPETIDQITETNVLTAINRSARFGSSLFVRKYVKELTKLIREVMKQVLKMDIKAWDFTTGTDSPQMASNLVADKDDVYESIKDAERLEEEFEDFYSQYKKVNFGGDGGESKGHAKFEKEKLSDVWSVEYGKKCKFVKGTEVKKRLHKAIEHLKEYEEPVLEVKEDGGVEIADNVSDVEEAVEEKEDETNSSDIDEIITLRKHNKGKNKKRVVEVGEEVIDLKKKIMEPLQRRDRRKKRGKKRSFDPYSASSSQNPDIARVKKRKPRDIGKNVVFKR</sequence>
<dbReference type="PROSITE" id="PS50967">
    <property type="entry name" value="HRDC"/>
    <property type="match status" value="1"/>
</dbReference>
<accession>A0A875S1U8</accession>
<comment type="similarity">
    <text evidence="5">Belongs to the exosome component 10/RRP6 family.</text>
</comment>
<dbReference type="GO" id="GO:0071035">
    <property type="term" value="P:nuclear polyadenylation-dependent rRNA catabolic process"/>
    <property type="evidence" value="ECO:0007669"/>
    <property type="project" value="TreeGrafter"/>
</dbReference>
<dbReference type="RefSeq" id="XP_038778458.1">
    <property type="nucleotide sequence ID" value="XM_038922530.1"/>
</dbReference>
<feature type="region of interest" description="Disordered" evidence="6">
    <location>
        <begin position="746"/>
        <end position="795"/>
    </location>
</feature>
<dbReference type="GO" id="GO:0000467">
    <property type="term" value="P:exonucleolytic trimming to generate mature 3'-end of 5.8S rRNA from tricistronic rRNA transcript (SSU-rRNA, 5.8S rRNA, LSU-rRNA)"/>
    <property type="evidence" value="ECO:0007669"/>
    <property type="project" value="InterPro"/>
</dbReference>
<evidence type="ECO:0000313" key="8">
    <source>
        <dbReference type="EMBL" id="QPG74893.1"/>
    </source>
</evidence>
<dbReference type="Pfam" id="PF08066">
    <property type="entry name" value="PMC2NT"/>
    <property type="match status" value="1"/>
</dbReference>
<evidence type="ECO:0000256" key="4">
    <source>
        <dbReference type="ARBA" id="ARBA00023242"/>
    </source>
</evidence>
<dbReference type="InterPro" id="IPR002562">
    <property type="entry name" value="3'-5'_exonuclease_dom"/>
</dbReference>
<dbReference type="SUPFAM" id="SSF47819">
    <property type="entry name" value="HRDC-like"/>
    <property type="match status" value="1"/>
</dbReference>
<dbReference type="GO" id="GO:0071040">
    <property type="term" value="P:nuclear polyadenylation-dependent antisense transcript catabolic process"/>
    <property type="evidence" value="ECO:0007669"/>
    <property type="project" value="TreeGrafter"/>
</dbReference>
<dbReference type="PANTHER" id="PTHR12124:SF47">
    <property type="entry name" value="EXOSOME COMPONENT 10"/>
    <property type="match status" value="1"/>
</dbReference>
<dbReference type="Pfam" id="PF00570">
    <property type="entry name" value="HRDC"/>
    <property type="match status" value="1"/>
</dbReference>
<dbReference type="InterPro" id="IPR010997">
    <property type="entry name" value="HRDC-like_sf"/>
</dbReference>
<keyword evidence="2" id="KW-0698">rRNA processing</keyword>
<evidence type="ECO:0000256" key="5">
    <source>
        <dbReference type="ARBA" id="ARBA00043957"/>
    </source>
</evidence>
<dbReference type="SMART" id="SM00474">
    <property type="entry name" value="35EXOc"/>
    <property type="match status" value="1"/>
</dbReference>
<gene>
    <name evidence="8" type="ORF">FOA43_002230</name>
</gene>
<dbReference type="GO" id="GO:0000176">
    <property type="term" value="C:nuclear exosome (RNase complex)"/>
    <property type="evidence" value="ECO:0007669"/>
    <property type="project" value="InterPro"/>
</dbReference>
<reference evidence="8" key="1">
    <citation type="submission" date="2020-10" db="EMBL/GenBank/DDBJ databases">
        <authorList>
            <person name="Roach M.J.R."/>
        </authorList>
    </citation>
    <scope>NUCLEOTIDE SEQUENCE</scope>
    <source>
        <strain evidence="8">CBS 1945</strain>
    </source>
</reference>
<proteinExistence type="inferred from homology"/>
<dbReference type="InterPro" id="IPR002121">
    <property type="entry name" value="HRDC_dom"/>
</dbReference>
<dbReference type="Gene3D" id="1.10.150.80">
    <property type="entry name" value="HRDC domain"/>
    <property type="match status" value="1"/>
</dbReference>
<dbReference type="GO" id="GO:0000166">
    <property type="term" value="F:nucleotide binding"/>
    <property type="evidence" value="ECO:0007669"/>
    <property type="project" value="InterPro"/>
</dbReference>
<dbReference type="EMBL" id="CP064813">
    <property type="protein sequence ID" value="QPG74893.1"/>
    <property type="molecule type" value="Genomic_DNA"/>
</dbReference>
<evidence type="ECO:0000256" key="6">
    <source>
        <dbReference type="SAM" id="MobiDB-lite"/>
    </source>
</evidence>
<evidence type="ECO:0000256" key="1">
    <source>
        <dbReference type="ARBA" id="ARBA00004123"/>
    </source>
</evidence>
<dbReference type="GO" id="GO:0071036">
    <property type="term" value="P:nuclear polyadenylation-dependent snoRNA catabolic process"/>
    <property type="evidence" value="ECO:0007669"/>
    <property type="project" value="TreeGrafter"/>
</dbReference>
<name>A0A875S1U8_EENNA</name>
<evidence type="ECO:0000313" key="9">
    <source>
        <dbReference type="Proteomes" id="UP000662931"/>
    </source>
</evidence>
<dbReference type="GO" id="GO:0071037">
    <property type="term" value="P:nuclear polyadenylation-dependent snRNA catabolic process"/>
    <property type="evidence" value="ECO:0007669"/>
    <property type="project" value="TreeGrafter"/>
</dbReference>
<keyword evidence="4" id="KW-0539">Nucleus</keyword>
<dbReference type="InterPro" id="IPR012588">
    <property type="entry name" value="Exosome-assoc_fac_Rrp6_N"/>
</dbReference>
<feature type="compositionally biased region" description="Basic residues" evidence="6">
    <location>
        <begin position="751"/>
        <end position="760"/>
    </location>
</feature>
<dbReference type="InterPro" id="IPR036397">
    <property type="entry name" value="RNaseH_sf"/>
</dbReference>
<dbReference type="AlphaFoldDB" id="A0A875S1U8"/>
<keyword evidence="3" id="KW-0271">Exosome</keyword>
<dbReference type="InterPro" id="IPR044876">
    <property type="entry name" value="HRDC_dom_sf"/>
</dbReference>
<feature type="domain" description="HRDC" evidence="7">
    <location>
        <begin position="478"/>
        <end position="562"/>
    </location>
</feature>
<evidence type="ECO:0000256" key="2">
    <source>
        <dbReference type="ARBA" id="ARBA00022552"/>
    </source>
</evidence>
<dbReference type="Gene3D" id="3.30.420.10">
    <property type="entry name" value="Ribonuclease H-like superfamily/Ribonuclease H"/>
    <property type="match status" value="1"/>
</dbReference>
<dbReference type="OrthoDB" id="2250022at2759"/>
<dbReference type="InterPro" id="IPR045092">
    <property type="entry name" value="Rrp6-like"/>
</dbReference>
<dbReference type="GO" id="GO:0071038">
    <property type="term" value="P:TRAMP-dependent tRNA surveillance pathway"/>
    <property type="evidence" value="ECO:0007669"/>
    <property type="project" value="TreeGrafter"/>
</dbReference>
<evidence type="ECO:0000256" key="3">
    <source>
        <dbReference type="ARBA" id="ARBA00022835"/>
    </source>
</evidence>
<dbReference type="GO" id="GO:0071051">
    <property type="term" value="P:poly(A)-dependent snoRNA 3'-end processing"/>
    <property type="evidence" value="ECO:0007669"/>
    <property type="project" value="TreeGrafter"/>
</dbReference>
<dbReference type="PANTHER" id="PTHR12124">
    <property type="entry name" value="POLYMYOSITIS/SCLERODERMA AUTOANTIGEN-RELATED"/>
    <property type="match status" value="1"/>
</dbReference>
<dbReference type="InterPro" id="IPR012337">
    <property type="entry name" value="RNaseH-like_sf"/>
</dbReference>
<dbReference type="GO" id="GO:0071039">
    <property type="term" value="P:nuclear polyadenylation-dependent CUT catabolic process"/>
    <property type="evidence" value="ECO:0007669"/>
    <property type="project" value="TreeGrafter"/>
</dbReference>
<dbReference type="KEGG" id="bnn:FOA43_002230"/>
<dbReference type="GO" id="GO:0005730">
    <property type="term" value="C:nucleolus"/>
    <property type="evidence" value="ECO:0007669"/>
    <property type="project" value="TreeGrafter"/>
</dbReference>
<protein>
    <recommendedName>
        <fullName evidence="7">HRDC domain-containing protein</fullName>
    </recommendedName>
</protein>
<dbReference type="GeneID" id="62195631"/>